<dbReference type="AlphaFoldDB" id="A0A3M0I4N7"/>
<reference evidence="1 2" key="1">
    <citation type="submission" date="2017-11" db="EMBL/GenBank/DDBJ databases">
        <title>Draft genome of actinobacteria isolated from guarana (Paullinia cupana (Mart.) Ducke.</title>
        <authorList>
            <person name="Siqueira K.A."/>
            <person name="Liotti R.G."/>
            <person name="Mendes T.A.O."/>
            <person name="Soares M.A."/>
        </authorList>
    </citation>
    <scope>NUCLEOTIDE SEQUENCE [LARGE SCALE GENOMIC DNA]</scope>
    <source>
        <strain evidence="1 2">193</strain>
    </source>
</reference>
<organism evidence="1 2">
    <name type="scientific">Streptomyces shenzhenensis</name>
    <dbReference type="NCBI Taxonomy" id="943815"/>
    <lineage>
        <taxon>Bacteria</taxon>
        <taxon>Bacillati</taxon>
        <taxon>Actinomycetota</taxon>
        <taxon>Actinomycetes</taxon>
        <taxon>Kitasatosporales</taxon>
        <taxon>Streptomycetaceae</taxon>
        <taxon>Streptomyces</taxon>
    </lineage>
</organism>
<dbReference type="Proteomes" id="UP000270471">
    <property type="component" value="Unassembled WGS sequence"/>
</dbReference>
<evidence type="ECO:0000313" key="1">
    <source>
        <dbReference type="EMBL" id="RMB83815.1"/>
    </source>
</evidence>
<proteinExistence type="predicted"/>
<dbReference type="InterPro" id="IPR006905">
    <property type="entry name" value="Flavin_halogenase"/>
</dbReference>
<evidence type="ECO:0008006" key="3">
    <source>
        <dbReference type="Google" id="ProtNLM"/>
    </source>
</evidence>
<dbReference type="SUPFAM" id="SSF51905">
    <property type="entry name" value="FAD/NAD(P)-binding domain"/>
    <property type="match status" value="1"/>
</dbReference>
<dbReference type="InterPro" id="IPR036188">
    <property type="entry name" value="FAD/NAD-bd_sf"/>
</dbReference>
<protein>
    <recommendedName>
        <fullName evidence="3">FAD-binding domain-containing protein</fullName>
    </recommendedName>
</protein>
<dbReference type="Pfam" id="PF04820">
    <property type="entry name" value="Trp_halogenase"/>
    <property type="match status" value="1"/>
</dbReference>
<comment type="caution">
    <text evidence="1">The sequence shown here is derived from an EMBL/GenBank/DDBJ whole genome shotgun (WGS) entry which is preliminary data.</text>
</comment>
<keyword evidence="2" id="KW-1185">Reference proteome</keyword>
<dbReference type="GO" id="GO:0004497">
    <property type="term" value="F:monooxygenase activity"/>
    <property type="evidence" value="ECO:0007669"/>
    <property type="project" value="InterPro"/>
</dbReference>
<sequence length="451" mass="49463">MIGGSIAGTLAAAAVAPHFAEVLLLDRDELPDEPVFRKGVPQGAHFHALLAAGRQAMDELLPGFSEHACAMGAVRLDSAENVMRLDRVGWSPRFRSTLEFLMASRPLIEKALRDKAGALPGVRYESGVEVTGLVAQSGRVTGVRTKDGREVCADLVIDASGRFSKAVEWLEELGYPAPTKEIVNAHWGYSSTFLRVPENWSPGFQALAVTPFGEGALSAASASRAMAMWVVEGERRWILTVQGSAGDHPPRKEAALREFISSIGVPELVKALDDVEFPEPISMWRDTRSRLWDFAGQPNRPEGFLAVGDAWMGFNPVYGQGMTAAALEARDLRDELSAHLDATTGDLTGLPERFYAKADTLIKYCWNSSNTLDHRIPGVEYTVDGEARQVEPSSSDFSDRLAAYMAQDPERYVRYRETTQLLRSPEWLSSDEIVSAVKANWDELGQAVVPR</sequence>
<dbReference type="PANTHER" id="PTHR43422">
    <property type="entry name" value="THIAMINE THIAZOLE SYNTHASE"/>
    <property type="match status" value="1"/>
</dbReference>
<dbReference type="EMBL" id="PENI01000014">
    <property type="protein sequence ID" value="RMB83815.1"/>
    <property type="molecule type" value="Genomic_DNA"/>
</dbReference>
<gene>
    <name evidence="1" type="ORF">CTZ28_22120</name>
</gene>
<dbReference type="PANTHER" id="PTHR43422:SF3">
    <property type="entry name" value="THIAMINE THIAZOLE SYNTHASE"/>
    <property type="match status" value="1"/>
</dbReference>
<name>A0A3M0I4N7_9ACTN</name>
<accession>A0A3M0I4N7</accession>
<dbReference type="Gene3D" id="3.50.50.60">
    <property type="entry name" value="FAD/NAD(P)-binding domain"/>
    <property type="match status" value="1"/>
</dbReference>
<evidence type="ECO:0000313" key="2">
    <source>
        <dbReference type="Proteomes" id="UP000270471"/>
    </source>
</evidence>